<evidence type="ECO:0000313" key="3">
    <source>
        <dbReference type="Proteomes" id="UP000001235"/>
    </source>
</evidence>
<dbReference type="KEGG" id="gca:Galf_2677"/>
<dbReference type="RefSeq" id="WP_013294592.1">
    <property type="nucleotide sequence ID" value="NC_014394.1"/>
</dbReference>
<dbReference type="STRING" id="395494.Galf_2677"/>
<accession>D9SD75</accession>
<dbReference type="Proteomes" id="UP000001235">
    <property type="component" value="Chromosome"/>
</dbReference>
<dbReference type="EMBL" id="CP002159">
    <property type="protein sequence ID" value="ADL56673.1"/>
    <property type="molecule type" value="Genomic_DNA"/>
</dbReference>
<dbReference type="InterPro" id="IPR036398">
    <property type="entry name" value="CA_dom_sf"/>
</dbReference>
<keyword evidence="3" id="KW-1185">Reference proteome</keyword>
<dbReference type="InterPro" id="IPR018883">
    <property type="entry name" value="Delta_CA"/>
</dbReference>
<dbReference type="HOGENOM" id="CLU_993078_0_0_4"/>
<reference evidence="2 3" key="1">
    <citation type="submission" date="2010-08" db="EMBL/GenBank/DDBJ databases">
        <title>Complete sequence of Gallionella capsiferriformans ES-2.</title>
        <authorList>
            <consortium name="US DOE Joint Genome Institute"/>
            <person name="Lucas S."/>
            <person name="Copeland A."/>
            <person name="Lapidus A."/>
            <person name="Cheng J.-F."/>
            <person name="Bruce D."/>
            <person name="Goodwin L."/>
            <person name="Pitluck S."/>
            <person name="Chertkov O."/>
            <person name="Davenport K.W."/>
            <person name="Detter J.C."/>
            <person name="Han C."/>
            <person name="Tapia R."/>
            <person name="Land M."/>
            <person name="Hauser L."/>
            <person name="Chang Y.-J."/>
            <person name="Jeffries C."/>
            <person name="Kyrpides N."/>
            <person name="Ivanova N."/>
            <person name="Mikhailova N."/>
            <person name="Shelobolina E.S."/>
            <person name="Picardal F."/>
            <person name="Roden E."/>
            <person name="Emerson D."/>
            <person name="Woyke T."/>
        </authorList>
    </citation>
    <scope>NUCLEOTIDE SEQUENCE [LARGE SCALE GENOMIC DNA]</scope>
    <source>
        <strain evidence="2 3">ES-2</strain>
    </source>
</reference>
<dbReference type="eggNOG" id="ENOG502Z8DI">
    <property type="taxonomic scope" value="Bacteria"/>
</dbReference>
<dbReference type="SUPFAM" id="SSF51069">
    <property type="entry name" value="Carbonic anhydrase"/>
    <property type="match status" value="1"/>
</dbReference>
<evidence type="ECO:0000313" key="2">
    <source>
        <dbReference type="EMBL" id="ADL56673.1"/>
    </source>
</evidence>
<dbReference type="Pfam" id="PF10563">
    <property type="entry name" value="CA_like"/>
    <property type="match status" value="1"/>
</dbReference>
<feature type="chain" id="PRO_5003128123" description="Cadmium carbonic anhydrase" evidence="1">
    <location>
        <begin position="22"/>
        <end position="280"/>
    </location>
</feature>
<sequence precursor="true">MFKTRIMIALAATFLSSSVFADVHGHDVEHAEHAVDAPACTGFGPQTPRDIDSHHGDNKLAFSLSPSYKDMNLCNLHFHVNAEHKAKEYAIHAEGEHGADGGYQCSMSKHLSKAELAATAEPVCPSEHGELKPGDTIEVHWVHSSAPVTPGPTLGACLSDNVKNPDLRVEAQVFTLVNDPKALDFNSLDYHGKTVNGYKQADAIPSNTGKPVVFAGSTTGPKYSEATCSPLQVTWSVRPSCAKLDINSVAKWCKGNAFKEDHAHGVRKLVTTPSLLSEIK</sequence>
<protein>
    <recommendedName>
        <fullName evidence="4">Cadmium carbonic anhydrase</fullName>
    </recommendedName>
</protein>
<gene>
    <name evidence="2" type="ordered locus">Galf_2677</name>
</gene>
<dbReference type="AlphaFoldDB" id="D9SD75"/>
<proteinExistence type="predicted"/>
<name>D9SD75_GALCS</name>
<evidence type="ECO:0008006" key="4">
    <source>
        <dbReference type="Google" id="ProtNLM"/>
    </source>
</evidence>
<feature type="signal peptide" evidence="1">
    <location>
        <begin position="1"/>
        <end position="21"/>
    </location>
</feature>
<dbReference type="OrthoDB" id="8902034at2"/>
<evidence type="ECO:0000256" key="1">
    <source>
        <dbReference type="SAM" id="SignalP"/>
    </source>
</evidence>
<keyword evidence="1" id="KW-0732">Signal</keyword>
<organism evidence="2 3">
    <name type="scientific">Gallionella capsiferriformans (strain ES-2)</name>
    <name type="common">Gallionella ferruginea capsiferriformans (strain ES-2)</name>
    <dbReference type="NCBI Taxonomy" id="395494"/>
    <lineage>
        <taxon>Bacteria</taxon>
        <taxon>Pseudomonadati</taxon>
        <taxon>Pseudomonadota</taxon>
        <taxon>Betaproteobacteria</taxon>
        <taxon>Nitrosomonadales</taxon>
        <taxon>Gallionellaceae</taxon>
        <taxon>Gallionella</taxon>
    </lineage>
</organism>